<dbReference type="InterPro" id="IPR003657">
    <property type="entry name" value="WRKY_dom"/>
</dbReference>
<dbReference type="RefSeq" id="XP_044409776.1">
    <property type="nucleotide sequence ID" value="XM_044553841.1"/>
</dbReference>
<keyword evidence="10" id="KW-1185">Reference proteome</keyword>
<feature type="region of interest" description="Disordered" evidence="7">
    <location>
        <begin position="535"/>
        <end position="560"/>
    </location>
</feature>
<feature type="region of interest" description="Disordered" evidence="7">
    <location>
        <begin position="203"/>
        <end position="236"/>
    </location>
</feature>
<dbReference type="GO" id="GO:0043565">
    <property type="term" value="F:sequence-specific DNA binding"/>
    <property type="evidence" value="ECO:0007669"/>
    <property type="project" value="InterPro"/>
</dbReference>
<dbReference type="InterPro" id="IPR044810">
    <property type="entry name" value="WRKY_plant"/>
</dbReference>
<dbReference type="SUPFAM" id="SSF118290">
    <property type="entry name" value="WRKY DNA-binding domain"/>
    <property type="match status" value="1"/>
</dbReference>
<evidence type="ECO:0000259" key="8">
    <source>
        <dbReference type="PROSITE" id="PS50811"/>
    </source>
</evidence>
<dbReference type="Gramene" id="TraesCS6B02G357600.1">
    <property type="protein sequence ID" value="TraesCS6B02G357600.1"/>
    <property type="gene ID" value="TraesCS6B02G357600"/>
</dbReference>
<name>A0A3B6PQI8_WHEAT</name>
<evidence type="ECO:0000313" key="10">
    <source>
        <dbReference type="Proteomes" id="UP000019116"/>
    </source>
</evidence>
<evidence type="ECO:0000256" key="6">
    <source>
        <dbReference type="SAM" id="Coils"/>
    </source>
</evidence>
<dbReference type="Proteomes" id="UP000019116">
    <property type="component" value="Chromosome 6B"/>
</dbReference>
<dbReference type="FunFam" id="2.20.25.80:FF:000002">
    <property type="entry name" value="probable WRKY transcription factor 31"/>
    <property type="match status" value="1"/>
</dbReference>
<dbReference type="STRING" id="4565.A0A3B6PQI8"/>
<dbReference type="EnsemblPlants" id="TraesCS6B02G357600.1">
    <property type="protein sequence ID" value="TraesCS6B02G357600.1"/>
    <property type="gene ID" value="TraesCS6B02G357600"/>
</dbReference>
<dbReference type="GeneID" id="123134626"/>
<keyword evidence="2" id="KW-0805">Transcription regulation</keyword>
<dbReference type="PANTHER" id="PTHR31429:SF54">
    <property type="entry name" value="WRKY TRANSCRIPTION FACTOR 9-RELATED"/>
    <property type="match status" value="1"/>
</dbReference>
<feature type="domain" description="WRKY" evidence="8">
    <location>
        <begin position="311"/>
        <end position="377"/>
    </location>
</feature>
<feature type="compositionally biased region" description="Acidic residues" evidence="7">
    <location>
        <begin position="92"/>
        <end position="103"/>
    </location>
</feature>
<evidence type="ECO:0000313" key="9">
    <source>
        <dbReference type="EnsemblPlants" id="TraesCS6B02G357600.1"/>
    </source>
</evidence>
<accession>A0A3B6PQI8</accession>
<evidence type="ECO:0000256" key="4">
    <source>
        <dbReference type="ARBA" id="ARBA00023163"/>
    </source>
</evidence>
<keyword evidence="5" id="KW-0539">Nucleus</keyword>
<dbReference type="GO" id="GO:0005634">
    <property type="term" value="C:nucleus"/>
    <property type="evidence" value="ECO:0007669"/>
    <property type="project" value="UniProtKB-SubCell"/>
</dbReference>
<keyword evidence="4" id="KW-0804">Transcription</keyword>
<sequence length="560" mass="58794">MSSSKRKRADIDLERRDDDVDGGSGDHQPGEAAPRLQKEGQIKEGEAPAKEVVEVVVDRGGDGSKEEIKYGTQQGGVMEEDKQSAAAAADNDGGDDIDDEESDGAGTRAEEKHMVEAAPGDGDGDHDHTAMAQDELSTMQEEMEKMKEENKMLRRVVDRTVRDYYELQTKLAAYQKQPADQEPKETEVFLSLGGTAPAAAAAVPEAKSKEDQAALRPSVGSDDTDDGKEGLGLSLSLRTSSYEDEARRDVVDGGAPDIVSDVGKARGYALLESSRMSRPASGDLAAVGGVGGQQGVNAANRKTRVSVRVRCQGPTMNDGCQWRKYGQKVAKGNPCPRAYYRCTVAPACPVRKQVQRCQEDMSILITTYEGTHNHPLPVGATAMASTATAGAGAATFMLLSSTSSDAAVSGGPPAASSSYLSPYLQLNSSSQYHSSASPLMSGNMGGGGAQHLSMFGHSSALSAQPATHLKYPWPPNPSHGGGIGLGGGKRPFWGTVGVDDVRPTALPDNAGTMASNPNQFSAAIATAISNVIGKDGQATRSKEGESSNKWGVVESLLPHE</sequence>
<reference evidence="9" key="2">
    <citation type="submission" date="2018-10" db="UniProtKB">
        <authorList>
            <consortium name="EnsemblPlants"/>
        </authorList>
    </citation>
    <scope>IDENTIFICATION</scope>
</reference>
<dbReference type="PROSITE" id="PS50811">
    <property type="entry name" value="WRKY"/>
    <property type="match status" value="1"/>
</dbReference>
<dbReference type="InterPro" id="IPR036576">
    <property type="entry name" value="WRKY_dom_sf"/>
</dbReference>
<evidence type="ECO:0000256" key="7">
    <source>
        <dbReference type="SAM" id="MobiDB-lite"/>
    </source>
</evidence>
<feature type="region of interest" description="Disordered" evidence="7">
    <location>
        <begin position="1"/>
        <end position="129"/>
    </location>
</feature>
<dbReference type="OrthoDB" id="779182at2759"/>
<comment type="subcellular location">
    <subcellularLocation>
        <location evidence="1">Nucleus</location>
    </subcellularLocation>
</comment>
<dbReference type="Gramene" id="TraesNOR6B03G03633240.1">
    <property type="protein sequence ID" value="TraesNOR6B03G03633240.1"/>
    <property type="gene ID" value="TraesNOR6B03G03633240"/>
</dbReference>
<evidence type="ECO:0000256" key="2">
    <source>
        <dbReference type="ARBA" id="ARBA00023015"/>
    </source>
</evidence>
<feature type="compositionally biased region" description="Basic and acidic residues" evidence="7">
    <location>
        <begin position="36"/>
        <end position="69"/>
    </location>
</feature>
<keyword evidence="3" id="KW-0238">DNA-binding</keyword>
<keyword evidence="6" id="KW-0175">Coiled coil</keyword>
<dbReference type="PANTHER" id="PTHR31429">
    <property type="entry name" value="WRKY TRANSCRIPTION FACTOR 36-RELATED"/>
    <property type="match status" value="1"/>
</dbReference>
<dbReference type="OMA" id="TQRGIGE"/>
<dbReference type="GO" id="GO:0003700">
    <property type="term" value="F:DNA-binding transcription factor activity"/>
    <property type="evidence" value="ECO:0007669"/>
    <property type="project" value="InterPro"/>
</dbReference>
<proteinExistence type="predicted"/>
<evidence type="ECO:0000256" key="1">
    <source>
        <dbReference type="ARBA" id="ARBA00004123"/>
    </source>
</evidence>
<dbReference type="Gene3D" id="2.20.25.80">
    <property type="entry name" value="WRKY domain"/>
    <property type="match status" value="1"/>
</dbReference>
<reference evidence="9" key="1">
    <citation type="submission" date="2018-08" db="EMBL/GenBank/DDBJ databases">
        <authorList>
            <person name="Rossello M."/>
        </authorList>
    </citation>
    <scope>NUCLEOTIDE SEQUENCE [LARGE SCALE GENOMIC DNA]</scope>
    <source>
        <strain evidence="9">cv. Chinese Spring</strain>
    </source>
</reference>
<feature type="coiled-coil region" evidence="6">
    <location>
        <begin position="129"/>
        <end position="163"/>
    </location>
</feature>
<evidence type="ECO:0000256" key="5">
    <source>
        <dbReference type="ARBA" id="ARBA00023242"/>
    </source>
</evidence>
<dbReference type="SMART" id="SM00774">
    <property type="entry name" value="WRKY"/>
    <property type="match status" value="1"/>
</dbReference>
<dbReference type="Gramene" id="TraesCS6B03G1009200.1">
    <property type="protein sequence ID" value="TraesCS6B03G1009200.1.CDS"/>
    <property type="gene ID" value="TraesCS6B03G1009200"/>
</dbReference>
<protein>
    <recommendedName>
        <fullName evidence="8">WRKY domain-containing protein</fullName>
    </recommendedName>
</protein>
<organism evidence="9">
    <name type="scientific">Triticum aestivum</name>
    <name type="common">Wheat</name>
    <dbReference type="NCBI Taxonomy" id="4565"/>
    <lineage>
        <taxon>Eukaryota</taxon>
        <taxon>Viridiplantae</taxon>
        <taxon>Streptophyta</taxon>
        <taxon>Embryophyta</taxon>
        <taxon>Tracheophyta</taxon>
        <taxon>Spermatophyta</taxon>
        <taxon>Magnoliopsida</taxon>
        <taxon>Liliopsida</taxon>
        <taxon>Poales</taxon>
        <taxon>Poaceae</taxon>
        <taxon>BOP clade</taxon>
        <taxon>Pooideae</taxon>
        <taxon>Triticodae</taxon>
        <taxon>Triticeae</taxon>
        <taxon>Triticinae</taxon>
        <taxon>Triticum</taxon>
    </lineage>
</organism>
<feature type="compositionally biased region" description="Basic and acidic residues" evidence="7">
    <location>
        <begin position="9"/>
        <end position="18"/>
    </location>
</feature>
<gene>
    <name evidence="9" type="primary">LOC123134626</name>
</gene>
<evidence type="ECO:0000256" key="3">
    <source>
        <dbReference type="ARBA" id="ARBA00023125"/>
    </source>
</evidence>
<dbReference type="AlphaFoldDB" id="A0A3B6PQI8"/>
<dbReference type="Pfam" id="PF03106">
    <property type="entry name" value="WRKY"/>
    <property type="match status" value="1"/>
</dbReference>
<dbReference type="SMR" id="A0A3B6PQI8"/>